<dbReference type="RefSeq" id="WP_091908721.1">
    <property type="nucleotide sequence ID" value="NZ_FNLO01000007.1"/>
</dbReference>
<dbReference type="InterPro" id="IPR021695">
    <property type="entry name" value="Phage_KPP10_Orf10"/>
</dbReference>
<accession>A0A1H2PQL1</accession>
<proteinExistence type="predicted"/>
<protein>
    <recommendedName>
        <fullName evidence="3">DUF3277 family protein</fullName>
    </recommendedName>
</protein>
<dbReference type="STRING" id="1770053.SAMN05216551_10750"/>
<gene>
    <name evidence="1" type="ORF">SAMN05216551_10750</name>
</gene>
<reference evidence="2" key="1">
    <citation type="submission" date="2016-09" db="EMBL/GenBank/DDBJ databases">
        <authorList>
            <person name="Varghese N."/>
            <person name="Submissions S."/>
        </authorList>
    </citation>
    <scope>NUCLEOTIDE SEQUENCE [LARGE SCALE GENOMIC DNA]</scope>
    <source>
        <strain evidence="2">JS23</strain>
    </source>
</reference>
<organism evidence="1 2">
    <name type="scientific">Chitinasiproducens palmae</name>
    <dbReference type="NCBI Taxonomy" id="1770053"/>
    <lineage>
        <taxon>Bacteria</taxon>
        <taxon>Pseudomonadati</taxon>
        <taxon>Pseudomonadota</taxon>
        <taxon>Betaproteobacteria</taxon>
        <taxon>Burkholderiales</taxon>
        <taxon>Burkholderiaceae</taxon>
        <taxon>Chitinasiproducens</taxon>
    </lineage>
</organism>
<evidence type="ECO:0008006" key="3">
    <source>
        <dbReference type="Google" id="ProtNLM"/>
    </source>
</evidence>
<dbReference type="Pfam" id="PF11681">
    <property type="entry name" value="Phage_Tube_PhiTE"/>
    <property type="match status" value="1"/>
</dbReference>
<evidence type="ECO:0000313" key="1">
    <source>
        <dbReference type="EMBL" id="SDV49081.1"/>
    </source>
</evidence>
<name>A0A1H2PQL1_9BURK</name>
<sequence length="148" mass="15825">MATYSFIDVSANIVGPGGAFALGYGEAAAKEGITIAMANEKNTMLMGGDGNGIHTLRADKSGTVTLRYLKTAPINTKLMLLYDAQSLSSALWGLNTIVIKQNVSGDITTAVRCAFHKKPDLNYKEDADTIEWVFDAIAIDTILGSYTQ</sequence>
<dbReference type="Proteomes" id="UP000243719">
    <property type="component" value="Unassembled WGS sequence"/>
</dbReference>
<keyword evidence="2" id="KW-1185">Reference proteome</keyword>
<dbReference type="EMBL" id="FNLO01000007">
    <property type="protein sequence ID" value="SDV49081.1"/>
    <property type="molecule type" value="Genomic_DNA"/>
</dbReference>
<evidence type="ECO:0000313" key="2">
    <source>
        <dbReference type="Proteomes" id="UP000243719"/>
    </source>
</evidence>
<dbReference type="AlphaFoldDB" id="A0A1H2PQL1"/>
<dbReference type="OrthoDB" id="5465433at2"/>